<dbReference type="Pfam" id="PF00175">
    <property type="entry name" value="NAD_binding_1"/>
    <property type="match status" value="1"/>
</dbReference>
<dbReference type="SUPFAM" id="SSF52343">
    <property type="entry name" value="Ferredoxin reductase-like, C-terminal NADP-linked domain"/>
    <property type="match status" value="1"/>
</dbReference>
<dbReference type="GO" id="GO:0016491">
    <property type="term" value="F:oxidoreductase activity"/>
    <property type="evidence" value="ECO:0007669"/>
    <property type="project" value="UniProtKB-KW"/>
</dbReference>
<evidence type="ECO:0000256" key="1">
    <source>
        <dbReference type="ARBA" id="ARBA00001974"/>
    </source>
</evidence>
<keyword evidence="3" id="KW-0001">2Fe-2S</keyword>
<dbReference type="PANTHER" id="PTHR47354">
    <property type="entry name" value="NADH OXIDOREDUCTASE HCR"/>
    <property type="match status" value="1"/>
</dbReference>
<evidence type="ECO:0000256" key="6">
    <source>
        <dbReference type="ARBA" id="ARBA00023002"/>
    </source>
</evidence>
<dbReference type="EMBL" id="SRIB01000002">
    <property type="protein sequence ID" value="TFZ41518.1"/>
    <property type="molecule type" value="Genomic_DNA"/>
</dbReference>
<dbReference type="GO" id="GO:0051537">
    <property type="term" value="F:2 iron, 2 sulfur cluster binding"/>
    <property type="evidence" value="ECO:0007669"/>
    <property type="project" value="UniProtKB-KW"/>
</dbReference>
<dbReference type="InterPro" id="IPR017938">
    <property type="entry name" value="Riboflavin_synthase-like_b-brl"/>
</dbReference>
<dbReference type="RefSeq" id="WP_135270506.1">
    <property type="nucleotide sequence ID" value="NZ_SRIB01000002.1"/>
</dbReference>
<evidence type="ECO:0000256" key="3">
    <source>
        <dbReference type="ARBA" id="ARBA00022714"/>
    </source>
</evidence>
<evidence type="ECO:0000313" key="11">
    <source>
        <dbReference type="Proteomes" id="UP000298381"/>
    </source>
</evidence>
<dbReference type="Gene3D" id="2.40.30.10">
    <property type="entry name" value="Translation factors"/>
    <property type="match status" value="1"/>
</dbReference>
<dbReference type="PROSITE" id="PS51384">
    <property type="entry name" value="FAD_FR"/>
    <property type="match status" value="1"/>
</dbReference>
<evidence type="ECO:0000256" key="4">
    <source>
        <dbReference type="ARBA" id="ARBA00022723"/>
    </source>
</evidence>
<keyword evidence="11" id="KW-1185">Reference proteome</keyword>
<keyword evidence="8" id="KW-0411">Iron-sulfur</keyword>
<dbReference type="Gene3D" id="3.40.50.80">
    <property type="entry name" value="Nucleotide-binding domain of ferredoxin-NADP reductase (FNR) module"/>
    <property type="match status" value="1"/>
</dbReference>
<dbReference type="GO" id="GO:0046872">
    <property type="term" value="F:metal ion binding"/>
    <property type="evidence" value="ECO:0007669"/>
    <property type="project" value="UniProtKB-KW"/>
</dbReference>
<keyword evidence="6" id="KW-0560">Oxidoreductase</keyword>
<dbReference type="OrthoDB" id="9786132at2"/>
<proteinExistence type="predicted"/>
<keyword evidence="5" id="KW-0274">FAD</keyword>
<dbReference type="AlphaFoldDB" id="A0A4Z0D9C9"/>
<evidence type="ECO:0000313" key="10">
    <source>
        <dbReference type="EMBL" id="TFZ41518.1"/>
    </source>
</evidence>
<keyword evidence="2" id="KW-0285">Flavoprotein</keyword>
<sequence length="233" mass="27023">MESLNKEIVLKRIIKETSDIYSFVFDKPKDYSWLPGQHTVFKFKELRIPLAEDEKEHRIFSIASVKEEDEFMFSTRVVDDCTNFKKNLLKLEPGDTMLIDKAMGKFLLEDLNKPTVLIAGGIGVTPMRAFLKDIQLNKKEVNHIKLLYSDDRNEFAYEKELLQIGEEVKGVEVLLISNRDQFNKEIDEFANEYSNNGNYYISGSPGMNKMFTEKLMSMGIEKQNIKTDSFQGY</sequence>
<comment type="cofactor">
    <cofactor evidence="1">
        <name>FAD</name>
        <dbReference type="ChEBI" id="CHEBI:57692"/>
    </cofactor>
</comment>
<protein>
    <submittedName>
        <fullName evidence="10">FAD-dependent oxidoreductase</fullName>
    </submittedName>
</protein>
<dbReference type="InterPro" id="IPR050415">
    <property type="entry name" value="MRET"/>
</dbReference>
<name>A0A4Z0D9C9_9FIRM</name>
<dbReference type="CDD" id="cd00322">
    <property type="entry name" value="FNR_like"/>
    <property type="match status" value="1"/>
</dbReference>
<evidence type="ECO:0000256" key="2">
    <source>
        <dbReference type="ARBA" id="ARBA00022630"/>
    </source>
</evidence>
<comment type="caution">
    <text evidence="10">The sequence shown here is derived from an EMBL/GenBank/DDBJ whole genome shotgun (WGS) entry which is preliminary data.</text>
</comment>
<evidence type="ECO:0000256" key="5">
    <source>
        <dbReference type="ARBA" id="ARBA00022827"/>
    </source>
</evidence>
<dbReference type="InterPro" id="IPR017927">
    <property type="entry name" value="FAD-bd_FR_type"/>
</dbReference>
<dbReference type="GO" id="GO:0050660">
    <property type="term" value="F:flavin adenine dinucleotide binding"/>
    <property type="evidence" value="ECO:0007669"/>
    <property type="project" value="TreeGrafter"/>
</dbReference>
<gene>
    <name evidence="10" type="ORF">E4100_02770</name>
</gene>
<evidence type="ECO:0000256" key="8">
    <source>
        <dbReference type="ARBA" id="ARBA00023014"/>
    </source>
</evidence>
<dbReference type="PRINTS" id="PR00410">
    <property type="entry name" value="PHEHYDRXLASE"/>
</dbReference>
<dbReference type="Proteomes" id="UP000298381">
    <property type="component" value="Unassembled WGS sequence"/>
</dbReference>
<evidence type="ECO:0000259" key="9">
    <source>
        <dbReference type="PROSITE" id="PS51384"/>
    </source>
</evidence>
<reference evidence="10 11" key="1">
    <citation type="submission" date="2019-03" db="EMBL/GenBank/DDBJ databases">
        <title>Draft genome sequence data and analysis of a Fermenting Bacterium, Soehngenia longevitae strain 1933PT, isolated from petroleum reservoir in Azerbaijan.</title>
        <authorList>
            <person name="Grouzdev D.S."/>
            <person name="Bidzhieva S.K."/>
            <person name="Sokolova D.S."/>
            <person name="Tourova T.P."/>
            <person name="Poltaraus A.B."/>
            <person name="Nazina T.N."/>
        </authorList>
    </citation>
    <scope>NUCLEOTIDE SEQUENCE [LARGE SCALE GENOMIC DNA]</scope>
    <source>
        <strain evidence="10 11">1933P</strain>
    </source>
</reference>
<evidence type="ECO:0000256" key="7">
    <source>
        <dbReference type="ARBA" id="ARBA00023004"/>
    </source>
</evidence>
<dbReference type="SUPFAM" id="SSF63380">
    <property type="entry name" value="Riboflavin synthase domain-like"/>
    <property type="match status" value="1"/>
</dbReference>
<organism evidence="10 11">
    <name type="scientific">Soehngenia longivitae</name>
    <dbReference type="NCBI Taxonomy" id="2562294"/>
    <lineage>
        <taxon>Bacteria</taxon>
        <taxon>Bacillati</taxon>
        <taxon>Bacillota</taxon>
        <taxon>Tissierellia</taxon>
        <taxon>Tissierellales</taxon>
        <taxon>Tissierellaceae</taxon>
        <taxon>Soehngenia</taxon>
    </lineage>
</organism>
<keyword evidence="7" id="KW-0408">Iron</keyword>
<keyword evidence="4" id="KW-0479">Metal-binding</keyword>
<feature type="domain" description="FAD-binding FR-type" evidence="9">
    <location>
        <begin position="3"/>
        <end position="109"/>
    </location>
</feature>
<accession>A0A4Z0D9C9</accession>
<dbReference type="InterPro" id="IPR001433">
    <property type="entry name" value="OxRdtase_FAD/NAD-bd"/>
</dbReference>
<dbReference type="PANTHER" id="PTHR47354:SF8">
    <property type="entry name" value="1,2-PHENYLACETYL-COA EPOXIDASE, SUBUNIT E"/>
    <property type="match status" value="1"/>
</dbReference>
<dbReference type="InterPro" id="IPR039261">
    <property type="entry name" value="FNR_nucleotide-bd"/>
</dbReference>